<dbReference type="Gene3D" id="3.40.50.150">
    <property type="entry name" value="Vaccinia Virus protein VP39"/>
    <property type="match status" value="1"/>
</dbReference>
<gene>
    <name evidence="1" type="ORF">FHU40_000648</name>
</gene>
<dbReference type="AlphaFoldDB" id="A0A7W4YZD5"/>
<evidence type="ECO:0000313" key="2">
    <source>
        <dbReference type="Proteomes" id="UP000589626"/>
    </source>
</evidence>
<dbReference type="InterPro" id="IPR052613">
    <property type="entry name" value="LicD_transferase"/>
</dbReference>
<accession>A0A7W4YZD5</accession>
<dbReference type="InterPro" id="IPR029063">
    <property type="entry name" value="SAM-dependent_MTases_sf"/>
</dbReference>
<dbReference type="Proteomes" id="UP000589626">
    <property type="component" value="Unassembled WGS sequence"/>
</dbReference>
<proteinExistence type="predicted"/>
<reference evidence="1 2" key="1">
    <citation type="submission" date="2020-08" db="EMBL/GenBank/DDBJ databases">
        <title>Sequencing the genomes of 1000 actinobacteria strains.</title>
        <authorList>
            <person name="Klenk H.-P."/>
        </authorList>
    </citation>
    <scope>NUCLEOTIDE SEQUENCE [LARGE SCALE GENOMIC DNA]</scope>
    <source>
        <strain evidence="1 2">DSM 105498</strain>
    </source>
</reference>
<dbReference type="RefSeq" id="WP_183590829.1">
    <property type="nucleotide sequence ID" value="NZ_JACHWR010000001.1"/>
</dbReference>
<dbReference type="PANTHER" id="PTHR13627:SF31">
    <property type="entry name" value="RIBITOL 5-PHOSPHATE TRANSFERASE FKRP"/>
    <property type="match status" value="1"/>
</dbReference>
<dbReference type="GO" id="GO:0008168">
    <property type="term" value="F:methyltransferase activity"/>
    <property type="evidence" value="ECO:0007669"/>
    <property type="project" value="UniProtKB-KW"/>
</dbReference>
<name>A0A7W4YZD5_9ACTN</name>
<keyword evidence="1" id="KW-0808">Transferase</keyword>
<dbReference type="PANTHER" id="PTHR13627">
    <property type="entry name" value="FUKUTIN RELATED PROTEIN"/>
    <property type="match status" value="1"/>
</dbReference>
<comment type="caution">
    <text evidence="1">The sequence shown here is derived from an EMBL/GenBank/DDBJ whole genome shotgun (WGS) entry which is preliminary data.</text>
</comment>
<keyword evidence="2" id="KW-1185">Reference proteome</keyword>
<dbReference type="SUPFAM" id="SSF53335">
    <property type="entry name" value="S-adenosyl-L-methionine-dependent methyltransferases"/>
    <property type="match status" value="1"/>
</dbReference>
<protein>
    <submittedName>
        <fullName evidence="1">SAM-dependent methyltransferase</fullName>
    </submittedName>
</protein>
<organism evidence="1 2">
    <name type="scientific">Nocardioides soli</name>
    <dbReference type="NCBI Taxonomy" id="1036020"/>
    <lineage>
        <taxon>Bacteria</taxon>
        <taxon>Bacillati</taxon>
        <taxon>Actinomycetota</taxon>
        <taxon>Actinomycetes</taxon>
        <taxon>Propionibacteriales</taxon>
        <taxon>Nocardioidaceae</taxon>
        <taxon>Nocardioides</taxon>
    </lineage>
</organism>
<dbReference type="EMBL" id="JACHWR010000001">
    <property type="protein sequence ID" value="MBB3040847.1"/>
    <property type="molecule type" value="Genomic_DNA"/>
</dbReference>
<keyword evidence="1" id="KW-0489">Methyltransferase</keyword>
<sequence>MEPAPPAGDLLTALSVDDDGIAFRGTEDRSVDVRFDDQRIGSFWTQRDTVEQGPGRRWRWPDALRPYLNGRTAVTVLDHVSQAPLGAVEVALGTGEGRVRVADAKGNPLGLDKSNRLRRLFASRSAEHTEPLLDAIEKVLGALTAAGVRPFIAYGTLLGAVREGALIGHDSDADLGYVSAHEHPYDVVLESFRLQRSLVELGYPVTRYSGIAFKVGVREGDGRMRGLDVFGGFLRDGHLHLMGEVRAPFRMEWMYPTSTTTLEGRELPAPREPEHLLAAMYGPSWRVPDPAYKFETPPSTYRRLSGWFRGTQANRERVWDPFYLRTHGQQTSPSAFVRWVLRRERGRAETAFDVGCGAGADAAFLARQGIAAAGFDYARRAFGKRAKAARRGRLPLRYQWMSLTELRSVLPLGVELSQVSGTKVMLARHVADATTAYGRANLLRLARMALDGGRLYLQVATAPSPDLPYGVRPLDLDAFLAEIDRSGGRVVARHDLTRDTVRVRSRIDAGTPDAPPYLTRLVVQWP</sequence>
<evidence type="ECO:0000313" key="1">
    <source>
        <dbReference type="EMBL" id="MBB3040847.1"/>
    </source>
</evidence>
<dbReference type="GO" id="GO:0032259">
    <property type="term" value="P:methylation"/>
    <property type="evidence" value="ECO:0007669"/>
    <property type="project" value="UniProtKB-KW"/>
</dbReference>